<dbReference type="EMBL" id="MHLZ01000016">
    <property type="protein sequence ID" value="OGZ19929.1"/>
    <property type="molecule type" value="Genomic_DNA"/>
</dbReference>
<gene>
    <name evidence="5" type="ORF">A2626_00640</name>
</gene>
<evidence type="ECO:0000256" key="2">
    <source>
        <dbReference type="ARBA" id="ARBA00022676"/>
    </source>
</evidence>
<dbReference type="InterPro" id="IPR029044">
    <property type="entry name" value="Nucleotide-diphossugar_trans"/>
</dbReference>
<comment type="similarity">
    <text evidence="1">Belongs to the glycosyltransferase 2 family.</text>
</comment>
<comment type="caution">
    <text evidence="5">The sequence shown here is derived from an EMBL/GenBank/DDBJ whole genome shotgun (WGS) entry which is preliminary data.</text>
</comment>
<dbReference type="Gene3D" id="3.90.550.10">
    <property type="entry name" value="Spore Coat Polysaccharide Biosynthesis Protein SpsA, Chain A"/>
    <property type="match status" value="1"/>
</dbReference>
<dbReference type="Pfam" id="PF00535">
    <property type="entry name" value="Glycos_transf_2"/>
    <property type="match status" value="1"/>
</dbReference>
<dbReference type="InterPro" id="IPR001173">
    <property type="entry name" value="Glyco_trans_2-like"/>
</dbReference>
<keyword evidence="3" id="KW-0808">Transferase</keyword>
<evidence type="ECO:0000313" key="6">
    <source>
        <dbReference type="Proteomes" id="UP000177360"/>
    </source>
</evidence>
<sequence>MKPLVSIIISTCNRVDYLKKAINSALWQTYKDIELIIVDNGSTDGTFEFISELIKKDSRIKFIDNKSHPFSRGGASNKGIDFAAGKYIARLDDDDYWADQKKIEKQISFLENHLDYVLVGGGMIGIDKSGKELFRRFDPEKDEDIRRIIIFDNFFPHGTVVFRKEACEKVGRYKEHSNEPLFPEDWDLWLKLGRVGKFYNFQEYFLYYLRAGQNTFRQNSIQNLIINNRIRKKYRKDYPGYRKAFLLGWLSYFYSFLPFREKFRSIFSELRMKIFGLPNSRISS</sequence>
<proteinExistence type="inferred from homology"/>
<evidence type="ECO:0000256" key="3">
    <source>
        <dbReference type="ARBA" id="ARBA00022679"/>
    </source>
</evidence>
<name>A0A1G2E2L6_9BACT</name>
<dbReference type="AlphaFoldDB" id="A0A1G2E2L6"/>
<organism evidence="5 6">
    <name type="scientific">Candidatus Nealsonbacteria bacterium RIFCSPHIGHO2_01_FULL_38_55</name>
    <dbReference type="NCBI Taxonomy" id="1801664"/>
    <lineage>
        <taxon>Bacteria</taxon>
        <taxon>Candidatus Nealsoniibacteriota</taxon>
    </lineage>
</organism>
<dbReference type="SUPFAM" id="SSF53448">
    <property type="entry name" value="Nucleotide-diphospho-sugar transferases"/>
    <property type="match status" value="1"/>
</dbReference>
<protein>
    <recommendedName>
        <fullName evidence="4">Glycosyltransferase 2-like domain-containing protein</fullName>
    </recommendedName>
</protein>
<dbReference type="CDD" id="cd00761">
    <property type="entry name" value="Glyco_tranf_GTA_type"/>
    <property type="match status" value="1"/>
</dbReference>
<dbReference type="PANTHER" id="PTHR43685:SF5">
    <property type="entry name" value="GLYCOSYLTRANSFERASE EPSE-RELATED"/>
    <property type="match status" value="1"/>
</dbReference>
<evidence type="ECO:0000259" key="4">
    <source>
        <dbReference type="Pfam" id="PF00535"/>
    </source>
</evidence>
<keyword evidence="2" id="KW-0328">Glycosyltransferase</keyword>
<evidence type="ECO:0000313" key="5">
    <source>
        <dbReference type="EMBL" id="OGZ19929.1"/>
    </source>
</evidence>
<evidence type="ECO:0000256" key="1">
    <source>
        <dbReference type="ARBA" id="ARBA00006739"/>
    </source>
</evidence>
<dbReference type="InterPro" id="IPR050834">
    <property type="entry name" value="Glycosyltransf_2"/>
</dbReference>
<reference evidence="5 6" key="1">
    <citation type="journal article" date="2016" name="Nat. Commun.">
        <title>Thousands of microbial genomes shed light on interconnected biogeochemical processes in an aquifer system.</title>
        <authorList>
            <person name="Anantharaman K."/>
            <person name="Brown C.T."/>
            <person name="Hug L.A."/>
            <person name="Sharon I."/>
            <person name="Castelle C.J."/>
            <person name="Probst A.J."/>
            <person name="Thomas B.C."/>
            <person name="Singh A."/>
            <person name="Wilkins M.J."/>
            <person name="Karaoz U."/>
            <person name="Brodie E.L."/>
            <person name="Williams K.H."/>
            <person name="Hubbard S.S."/>
            <person name="Banfield J.F."/>
        </authorList>
    </citation>
    <scope>NUCLEOTIDE SEQUENCE [LARGE SCALE GENOMIC DNA]</scope>
</reference>
<feature type="domain" description="Glycosyltransferase 2-like" evidence="4">
    <location>
        <begin position="6"/>
        <end position="170"/>
    </location>
</feature>
<dbReference type="Proteomes" id="UP000177360">
    <property type="component" value="Unassembled WGS sequence"/>
</dbReference>
<accession>A0A1G2E2L6</accession>
<dbReference type="PANTHER" id="PTHR43685">
    <property type="entry name" value="GLYCOSYLTRANSFERASE"/>
    <property type="match status" value="1"/>
</dbReference>
<dbReference type="GO" id="GO:0016757">
    <property type="term" value="F:glycosyltransferase activity"/>
    <property type="evidence" value="ECO:0007669"/>
    <property type="project" value="UniProtKB-KW"/>
</dbReference>